<reference evidence="1 2" key="1">
    <citation type="submission" date="2020-08" db="EMBL/GenBank/DDBJ databases">
        <title>Genomic Encyclopedia of Type Strains, Phase IV (KMG-IV): sequencing the most valuable type-strain genomes for metagenomic binning, comparative biology and taxonomic classification.</title>
        <authorList>
            <person name="Goeker M."/>
        </authorList>
    </citation>
    <scope>NUCLEOTIDE SEQUENCE [LARGE SCALE GENOMIC DNA]</scope>
    <source>
        <strain evidence="1 2">DSM 45615</strain>
    </source>
</reference>
<protein>
    <submittedName>
        <fullName evidence="1">Phage-related protein</fullName>
    </submittedName>
</protein>
<accession>A0A840PKD7</accession>
<evidence type="ECO:0000313" key="1">
    <source>
        <dbReference type="EMBL" id="MBB5139988.1"/>
    </source>
</evidence>
<dbReference type="RefSeq" id="WP_185056797.1">
    <property type="nucleotide sequence ID" value="NZ_BAABIX010000005.1"/>
</dbReference>
<keyword evidence="2" id="KW-1185">Reference proteome</keyword>
<sequence length="790" mass="79673">MALNVGELFATIDVKDRGTSVVRRFMTFMRDSAKKLDIDAGGLAKSAGSMGVQFTAAALKASSMAASLAAAAQGAIGLGVALAPAAGIIAALPGAVALGQAALATLKLALLGVGEAFEAALGDDPKKFEESLKGLSPAAQAAARELRSVKPAIDGLRSAVQDAFFQPLAGHIRAVADAVVGPLQSGMQGVAREFGAAAVEVARFASSSATVSAISSIFTSLRSAVAAMQPAIQPLLAGFRDIAVVGAEFSSGLAPGIAAAAQRFGEFLSNAADSGAAIGWMQGALDVFRQLGQVAGDVVGIIRSVFAAMSTGGSNALGVIGQILDQLNAFLSSAEGQRILVTIFQSLAQVGSMLMPIFKALGGALAQVAPQVASIATALGPGIAAAISALGPALAALGPGLTTVAQMLAQAFASPELQAGLLALGQGLSAALAAVAPLLPIVAQLAGILGQVLGIALQNLSAALGPVIAALASALQPALAAVSAALAQLGPLMQPIYAAFGQIAAAVVQQVLPPILQLIPSLLNGLVPAFAELARATLPVLPILTDLAVMAIQQVLPALVPILPMLTKLGVGFALFGAKVAEVVGKIKPIIEAGVAVFRWMYNTLVGNSIIPDMVNAIGRWIGTTLLGWFRDLPGKIKSAVSNLGSTVTGIGRDIVNGIWQGIQSMAGTFYNQVNSFFTNIVKNVKGALGIKSPSRVFAEIGRFMMQGMSVGVDKTAGLVVSSLRKVASLAAKTAMPDLSVPGVTVPEGFGGGRALSRAVVNVTNHYPQAEPTSVTVNRGLQYVGAMGVI</sequence>
<evidence type="ECO:0000313" key="2">
    <source>
        <dbReference type="Proteomes" id="UP000578449"/>
    </source>
</evidence>
<name>A0A840PKD7_9ACTN</name>
<dbReference type="Proteomes" id="UP000578449">
    <property type="component" value="Unassembled WGS sequence"/>
</dbReference>
<dbReference type="AlphaFoldDB" id="A0A840PKD7"/>
<comment type="caution">
    <text evidence="1">The sequence shown here is derived from an EMBL/GenBank/DDBJ whole genome shotgun (WGS) entry which is preliminary data.</text>
</comment>
<proteinExistence type="predicted"/>
<organism evidence="1 2">
    <name type="scientific">Thermocatellispora tengchongensis</name>
    <dbReference type="NCBI Taxonomy" id="1073253"/>
    <lineage>
        <taxon>Bacteria</taxon>
        <taxon>Bacillati</taxon>
        <taxon>Actinomycetota</taxon>
        <taxon>Actinomycetes</taxon>
        <taxon>Streptosporangiales</taxon>
        <taxon>Streptosporangiaceae</taxon>
        <taxon>Thermocatellispora</taxon>
    </lineage>
</organism>
<gene>
    <name evidence="1" type="ORF">HNP84_009753</name>
</gene>
<dbReference type="EMBL" id="JACHGN010000035">
    <property type="protein sequence ID" value="MBB5139988.1"/>
    <property type="molecule type" value="Genomic_DNA"/>
</dbReference>